<accession>A0ACB5RGU8</accession>
<protein>
    <submittedName>
        <fullName evidence="1">Uncharacterized protein</fullName>
    </submittedName>
</protein>
<dbReference type="EMBL" id="BROD01000001">
    <property type="protein sequence ID" value="GKX68325.1"/>
    <property type="molecule type" value="Genomic_DNA"/>
</dbReference>
<gene>
    <name evidence="1" type="ORF">rsdtw13_35830</name>
</gene>
<name>A0ACB5RGU8_9CLOT</name>
<comment type="caution">
    <text evidence="1">The sequence shown here is derived from an EMBL/GenBank/DDBJ whole genome shotgun (WGS) entry which is preliminary data.</text>
</comment>
<evidence type="ECO:0000313" key="1">
    <source>
        <dbReference type="EMBL" id="GKX68325.1"/>
    </source>
</evidence>
<sequence>MNRKKKTTPLFAKIKLIKSITILLILILVITFGYFKIFKKDPKTYVVPNAANDSLKITSEETIVNKIHEVNKLISLQLDLKENMIIDNSWGDWEVFKKIQKIHYYGVGSYAVDLSNLSKDKVNVDKLTGTVTITIPKPQVDSVTIDRDKTTYETTDNGLLRFGDIKLKADEYNFVEKEVMNKMKDKLNDKKIYDQAVSNTKDNLKNILQSLTKDSSKISINIEA</sequence>
<evidence type="ECO:0000313" key="2">
    <source>
        <dbReference type="Proteomes" id="UP001058074"/>
    </source>
</evidence>
<keyword evidence="2" id="KW-1185">Reference proteome</keyword>
<proteinExistence type="predicted"/>
<reference evidence="1" key="1">
    <citation type="journal article" date="2025" name="Int. J. Syst. Evol. Microbiol.">
        <title>Inconstantimicrobium mannanitabidum sp. nov., a novel member of the family Clostridiaceae isolated from anoxic soil under the treatment of reductive soil disinfestation.</title>
        <authorList>
            <person name="Ueki A."/>
            <person name="Tonouchi A."/>
            <person name="Honma S."/>
            <person name="Kaku N."/>
            <person name="Ueki K."/>
        </authorList>
    </citation>
    <scope>NUCLEOTIDE SEQUENCE</scope>
    <source>
        <strain evidence="1">TW13</strain>
    </source>
</reference>
<organism evidence="1 2">
    <name type="scientific">Inconstantimicrobium mannanitabidum</name>
    <dbReference type="NCBI Taxonomy" id="1604901"/>
    <lineage>
        <taxon>Bacteria</taxon>
        <taxon>Bacillati</taxon>
        <taxon>Bacillota</taxon>
        <taxon>Clostridia</taxon>
        <taxon>Eubacteriales</taxon>
        <taxon>Clostridiaceae</taxon>
        <taxon>Inconstantimicrobium</taxon>
    </lineage>
</organism>
<dbReference type="Proteomes" id="UP001058074">
    <property type="component" value="Unassembled WGS sequence"/>
</dbReference>